<evidence type="ECO:0000313" key="2">
    <source>
        <dbReference type="EMBL" id="CAJ74561.1"/>
    </source>
</evidence>
<evidence type="ECO:0000313" key="4">
    <source>
        <dbReference type="Proteomes" id="UP000501926"/>
    </source>
</evidence>
<dbReference type="Proteomes" id="UP000501926">
    <property type="component" value="Chromosome"/>
</dbReference>
<dbReference type="AlphaFoldDB" id="Q1Q3G7"/>
<feature type="transmembrane region" description="Helical" evidence="1">
    <location>
        <begin position="50"/>
        <end position="69"/>
    </location>
</feature>
<gene>
    <name evidence="3" type="ORF">KsCSTR_22910</name>
    <name evidence="2" type="ORF">kuste3798</name>
</gene>
<keyword evidence="1" id="KW-0472">Membrane</keyword>
<name>Q1Q3G7_KUEST</name>
<sequence length="150" mass="17387">MEQIKNNTIAGFLENIREKKGEFFSAIQDFDGTGDNCFKKCALVYMSVKVFLILLATCSITILFLMPAFQAFVEETSRLKVLLFTSPVILVILFKLYFIGMVLFTYDRSRHVFQLAVKNMSIERTRIVLKLRDVAPLGLRHAYCKLIRYR</sequence>
<feature type="transmembrane region" description="Helical" evidence="1">
    <location>
        <begin position="81"/>
        <end position="104"/>
    </location>
</feature>
<organism evidence="2">
    <name type="scientific">Kuenenia stuttgartiensis</name>
    <dbReference type="NCBI Taxonomy" id="174633"/>
    <lineage>
        <taxon>Bacteria</taxon>
        <taxon>Pseudomonadati</taxon>
        <taxon>Planctomycetota</taxon>
        <taxon>Candidatus Brocadiia</taxon>
        <taxon>Candidatus Brocadiales</taxon>
        <taxon>Candidatus Brocadiaceae</taxon>
        <taxon>Candidatus Kuenenia</taxon>
    </lineage>
</organism>
<evidence type="ECO:0000313" key="3">
    <source>
        <dbReference type="EMBL" id="QII11670.1"/>
    </source>
</evidence>
<accession>Q1Q3G7</accession>
<dbReference type="EMBL" id="CT573071">
    <property type="protein sequence ID" value="CAJ74561.1"/>
    <property type="molecule type" value="Genomic_DNA"/>
</dbReference>
<dbReference type="EMBL" id="CP049055">
    <property type="protein sequence ID" value="QII11670.1"/>
    <property type="molecule type" value="Genomic_DNA"/>
</dbReference>
<keyword evidence="1" id="KW-1133">Transmembrane helix</keyword>
<reference evidence="2" key="2">
    <citation type="submission" date="2006-01" db="EMBL/GenBank/DDBJ databases">
        <authorList>
            <person name="Genoscope"/>
        </authorList>
    </citation>
    <scope>NUCLEOTIDE SEQUENCE</scope>
</reference>
<keyword evidence="1" id="KW-0812">Transmembrane</keyword>
<reference evidence="3 4" key="3">
    <citation type="submission" date="2020-02" db="EMBL/GenBank/DDBJ databases">
        <title>Newly sequenced genome of strain CSTR1 showed variability in Candidatus Kuenenia stuttgartiensis genomes.</title>
        <authorList>
            <person name="Ding C."/>
            <person name="Adrian L."/>
        </authorList>
    </citation>
    <scope>NUCLEOTIDE SEQUENCE [LARGE SCALE GENOMIC DNA]</scope>
    <source>
        <strain evidence="3 4">CSTR1</strain>
    </source>
</reference>
<protein>
    <submittedName>
        <fullName evidence="2">Uncharacterized protein</fullName>
    </submittedName>
</protein>
<dbReference type="RefSeq" id="WP_164994916.1">
    <property type="nucleotide sequence ID" value="NZ_CP049055.1"/>
</dbReference>
<evidence type="ECO:0000256" key="1">
    <source>
        <dbReference type="SAM" id="Phobius"/>
    </source>
</evidence>
<proteinExistence type="predicted"/>
<reference evidence="2" key="1">
    <citation type="journal article" date="2006" name="Nature">
        <title>Deciphering the evolution and metabolism of an anammox bacterium from a community genome.</title>
        <authorList>
            <person name="Strous M."/>
            <person name="Pelletier E."/>
            <person name="Mangenot S."/>
            <person name="Rattei T."/>
            <person name="Lehner A."/>
            <person name="Taylor M.W."/>
            <person name="Horn M."/>
            <person name="Daims H."/>
            <person name="Bartol-Mavel D."/>
            <person name="Wincker P."/>
            <person name="Barbe V."/>
            <person name="Fonknechten N."/>
            <person name="Vallenet D."/>
            <person name="Segurens B."/>
            <person name="Schenowitz-Truong C."/>
            <person name="Medigue C."/>
            <person name="Collingro A."/>
            <person name="Snel B."/>
            <person name="Dutilh B.E."/>
            <person name="OpDenCamp H.J.M."/>
            <person name="vanDerDrift C."/>
            <person name="Cirpus I."/>
            <person name="vanDePas-Schoonen K.T."/>
            <person name="Harhangi H.R."/>
            <person name="vanNiftrik L."/>
            <person name="Schmid M."/>
            <person name="Keltjens J."/>
            <person name="vanDeVossenberg J."/>
            <person name="Kartal B."/>
            <person name="Meier H."/>
            <person name="Frishman D."/>
            <person name="Huynen M.A."/>
            <person name="Mewes H."/>
            <person name="Weissenbach J."/>
            <person name="Jetten M.S.M."/>
            <person name="Wagner M."/>
            <person name="LePaslier D."/>
        </authorList>
    </citation>
    <scope>NUCLEOTIDE SEQUENCE</scope>
</reference>